<comment type="caution">
    <text evidence="1">The sequence shown here is derived from an EMBL/GenBank/DDBJ whole genome shotgun (WGS) entry which is preliminary data.</text>
</comment>
<dbReference type="Proteomes" id="UP000822688">
    <property type="component" value="Chromosome V"/>
</dbReference>
<name>A0A8T0HRQ1_CERPU</name>
<protein>
    <submittedName>
        <fullName evidence="1">Uncharacterized protein</fullName>
    </submittedName>
</protein>
<evidence type="ECO:0000313" key="1">
    <source>
        <dbReference type="EMBL" id="KAG0573642.1"/>
    </source>
</evidence>
<keyword evidence="2" id="KW-1185">Reference proteome</keyword>
<dbReference type="AlphaFoldDB" id="A0A8T0HRQ1"/>
<reference evidence="1" key="1">
    <citation type="submission" date="2020-06" db="EMBL/GenBank/DDBJ databases">
        <title>WGS assembly of Ceratodon purpureus strain R40.</title>
        <authorList>
            <person name="Carey S.B."/>
            <person name="Jenkins J."/>
            <person name="Shu S."/>
            <person name="Lovell J.T."/>
            <person name="Sreedasyam A."/>
            <person name="Maumus F."/>
            <person name="Tiley G.P."/>
            <person name="Fernandez-Pozo N."/>
            <person name="Barry K."/>
            <person name="Chen C."/>
            <person name="Wang M."/>
            <person name="Lipzen A."/>
            <person name="Daum C."/>
            <person name="Saski C.A."/>
            <person name="Payton A.C."/>
            <person name="Mcbreen J.C."/>
            <person name="Conrad R.E."/>
            <person name="Kollar L.M."/>
            <person name="Olsson S."/>
            <person name="Huttunen S."/>
            <person name="Landis J.B."/>
            <person name="Wickett N.J."/>
            <person name="Johnson M.G."/>
            <person name="Rensing S.A."/>
            <person name="Grimwood J."/>
            <person name="Schmutz J."/>
            <person name="Mcdaniel S.F."/>
        </authorList>
    </citation>
    <scope>NUCLEOTIDE SEQUENCE</scope>
    <source>
        <strain evidence="1">R40</strain>
    </source>
</reference>
<proteinExistence type="predicted"/>
<gene>
    <name evidence="1" type="ORF">KC19_VG196200</name>
</gene>
<evidence type="ECO:0000313" key="2">
    <source>
        <dbReference type="Proteomes" id="UP000822688"/>
    </source>
</evidence>
<sequence length="138" mass="14424">MRSRVLVHGTRESSEEVGVGLGSLMASSQHSKVRIRLLPSSVSPTGLLRNSWICRSNIVSRGFGADSGFREVAALAGCRELRSIEDGRLSCGRGGGVASRTTSAAGDKCGRTSPEDSSCMLPKLSSSCSPIVFDFCGG</sequence>
<dbReference type="EMBL" id="CM026426">
    <property type="protein sequence ID" value="KAG0573642.1"/>
    <property type="molecule type" value="Genomic_DNA"/>
</dbReference>
<organism evidence="1 2">
    <name type="scientific">Ceratodon purpureus</name>
    <name type="common">Fire moss</name>
    <name type="synonym">Dicranum purpureum</name>
    <dbReference type="NCBI Taxonomy" id="3225"/>
    <lineage>
        <taxon>Eukaryota</taxon>
        <taxon>Viridiplantae</taxon>
        <taxon>Streptophyta</taxon>
        <taxon>Embryophyta</taxon>
        <taxon>Bryophyta</taxon>
        <taxon>Bryophytina</taxon>
        <taxon>Bryopsida</taxon>
        <taxon>Dicranidae</taxon>
        <taxon>Pseudoditrichales</taxon>
        <taxon>Ditrichaceae</taxon>
        <taxon>Ceratodon</taxon>
    </lineage>
</organism>
<accession>A0A8T0HRQ1</accession>